<evidence type="ECO:0000313" key="12">
    <source>
        <dbReference type="Proteomes" id="UP000653565"/>
    </source>
</evidence>
<protein>
    <recommendedName>
        <fullName evidence="1">non-specific serine/threonine protein kinase</fullName>
        <ecNumber evidence="1">2.7.11.1</ecNumber>
    </recommendedName>
</protein>
<dbReference type="InterPro" id="IPR011009">
    <property type="entry name" value="Kinase-like_dom_sf"/>
</dbReference>
<dbReference type="Proteomes" id="UP000653565">
    <property type="component" value="Unassembled WGS sequence"/>
</dbReference>
<dbReference type="PROSITE" id="PS50011">
    <property type="entry name" value="PROTEIN_KINASE_DOM"/>
    <property type="match status" value="1"/>
</dbReference>
<accession>A0A8H4GZR3</accession>
<keyword evidence="2" id="KW-0723">Serine/threonine-protein kinase</keyword>
<keyword evidence="4 9" id="KW-0547">Nucleotide-binding</keyword>
<dbReference type="EMBL" id="JAAAPX010000093">
    <property type="protein sequence ID" value="KAF4232236.1"/>
    <property type="molecule type" value="Genomic_DNA"/>
</dbReference>
<dbReference type="Gene3D" id="3.30.200.20">
    <property type="entry name" value="Phosphorylase Kinase, domain 1"/>
    <property type="match status" value="1"/>
</dbReference>
<comment type="catalytic activity">
    <reaction evidence="7">
        <text>L-threonyl-[protein] + ATP = O-phospho-L-threonyl-[protein] + ADP + H(+)</text>
        <dbReference type="Rhea" id="RHEA:46608"/>
        <dbReference type="Rhea" id="RHEA-COMP:11060"/>
        <dbReference type="Rhea" id="RHEA-COMP:11605"/>
        <dbReference type="ChEBI" id="CHEBI:15378"/>
        <dbReference type="ChEBI" id="CHEBI:30013"/>
        <dbReference type="ChEBI" id="CHEBI:30616"/>
        <dbReference type="ChEBI" id="CHEBI:61977"/>
        <dbReference type="ChEBI" id="CHEBI:456216"/>
        <dbReference type="EC" id="2.7.11.1"/>
    </reaction>
</comment>
<evidence type="ECO:0000256" key="7">
    <source>
        <dbReference type="ARBA" id="ARBA00047899"/>
    </source>
</evidence>
<dbReference type="GO" id="GO:0005524">
    <property type="term" value="F:ATP binding"/>
    <property type="evidence" value="ECO:0007669"/>
    <property type="project" value="UniProtKB-UniRule"/>
</dbReference>
<evidence type="ECO:0000256" key="3">
    <source>
        <dbReference type="ARBA" id="ARBA00022679"/>
    </source>
</evidence>
<feature type="binding site" evidence="9">
    <location>
        <position position="71"/>
    </location>
    <ligand>
        <name>ATP</name>
        <dbReference type="ChEBI" id="CHEBI:30616"/>
    </ligand>
</feature>
<evidence type="ECO:0000256" key="6">
    <source>
        <dbReference type="ARBA" id="ARBA00022840"/>
    </source>
</evidence>
<dbReference type="InterPro" id="IPR000719">
    <property type="entry name" value="Prot_kinase_dom"/>
</dbReference>
<dbReference type="AlphaFoldDB" id="A0A8H4GZR3"/>
<keyword evidence="12" id="KW-1185">Reference proteome</keyword>
<evidence type="ECO:0000256" key="4">
    <source>
        <dbReference type="ARBA" id="ARBA00022741"/>
    </source>
</evidence>
<reference evidence="11" key="2">
    <citation type="submission" date="2020-04" db="EMBL/GenBank/DDBJ databases">
        <authorList>
            <person name="Santos R.A.C."/>
            <person name="Steenwyk J.L."/>
            <person name="Rivero-Menendez O."/>
            <person name="Mead M.E."/>
            <person name="Silva L.P."/>
            <person name="Bastos R.W."/>
            <person name="Alastruey-Izquierdo A."/>
            <person name="Goldman G.H."/>
            <person name="Rokas A."/>
        </authorList>
    </citation>
    <scope>NUCLEOTIDE SEQUENCE</scope>
    <source>
        <strain evidence="11">CNM-CM6805</strain>
    </source>
</reference>
<sequence length="417" mass="47210">MKVATQVSTQFVRVPSTYYPPKPEARRTVKKLIIGDILHARYHIVDKLGFGGYSTIWLARDTRQEQYVAVKVGIADATLPRETKILRALSSSSVHPGRKAIPVPLDEFQVHGPNGIHNVLYNGSRTMQSQRGGLILAIAYAHSQGYVHGDVHLRNALVKLPSSFDQLSIEQLYEEYGEPETVTITERDGKPLPPNIPKKAVIPLYLGKDAEEFSLSDACVLLGDFGEAFTPEEFRCGKDCHTPLAARPPEARFEPQAPLSYSADIWSLATAIWDILGMKAIFSSEFATADEMVAQQIDVLGAMPLSWWKRWEERSQFFDDDGRPKEGRYVWTSIDKAFEEGVQEFRRKSSRVTPLPLGSPWSLKDCLGAPVANNDQVESASGELEKRFLYRHYTPEKRDEDLEKRFFYKYDPEKRDE</sequence>
<dbReference type="SUPFAM" id="SSF56112">
    <property type="entry name" value="Protein kinase-like (PK-like)"/>
    <property type="match status" value="1"/>
</dbReference>
<dbReference type="SMART" id="SM00220">
    <property type="entry name" value="S_TKc"/>
    <property type="match status" value="1"/>
</dbReference>
<evidence type="ECO:0000256" key="1">
    <source>
        <dbReference type="ARBA" id="ARBA00012513"/>
    </source>
</evidence>
<dbReference type="GO" id="GO:0005737">
    <property type="term" value="C:cytoplasm"/>
    <property type="evidence" value="ECO:0007669"/>
    <property type="project" value="TreeGrafter"/>
</dbReference>
<dbReference type="GO" id="GO:0004674">
    <property type="term" value="F:protein serine/threonine kinase activity"/>
    <property type="evidence" value="ECO:0007669"/>
    <property type="project" value="UniProtKB-KW"/>
</dbReference>
<comment type="catalytic activity">
    <reaction evidence="8">
        <text>L-seryl-[protein] + ATP = O-phospho-L-seryl-[protein] + ADP + H(+)</text>
        <dbReference type="Rhea" id="RHEA:17989"/>
        <dbReference type="Rhea" id="RHEA-COMP:9863"/>
        <dbReference type="Rhea" id="RHEA-COMP:11604"/>
        <dbReference type="ChEBI" id="CHEBI:15378"/>
        <dbReference type="ChEBI" id="CHEBI:29999"/>
        <dbReference type="ChEBI" id="CHEBI:30616"/>
        <dbReference type="ChEBI" id="CHEBI:83421"/>
        <dbReference type="ChEBI" id="CHEBI:456216"/>
        <dbReference type="EC" id="2.7.11.1"/>
    </reaction>
</comment>
<organism evidence="11 12">
    <name type="scientific">Aspergillus fumigatiaffinis</name>
    <dbReference type="NCBI Taxonomy" id="340414"/>
    <lineage>
        <taxon>Eukaryota</taxon>
        <taxon>Fungi</taxon>
        <taxon>Dikarya</taxon>
        <taxon>Ascomycota</taxon>
        <taxon>Pezizomycotina</taxon>
        <taxon>Eurotiomycetes</taxon>
        <taxon>Eurotiomycetidae</taxon>
        <taxon>Eurotiales</taxon>
        <taxon>Aspergillaceae</taxon>
        <taxon>Aspergillus</taxon>
        <taxon>Aspergillus subgen. Fumigati</taxon>
    </lineage>
</organism>
<keyword evidence="6 9" id="KW-0067">ATP-binding</keyword>
<dbReference type="InterPro" id="IPR051334">
    <property type="entry name" value="SRPK"/>
</dbReference>
<feature type="domain" description="Protein kinase" evidence="10">
    <location>
        <begin position="42"/>
        <end position="417"/>
    </location>
</feature>
<dbReference type="GO" id="GO:0005634">
    <property type="term" value="C:nucleus"/>
    <property type="evidence" value="ECO:0007669"/>
    <property type="project" value="TreeGrafter"/>
</dbReference>
<keyword evidence="5" id="KW-0418">Kinase</keyword>
<name>A0A8H4GZR3_9EURO</name>
<keyword evidence="3" id="KW-0808">Transferase</keyword>
<dbReference type="GO" id="GO:0000245">
    <property type="term" value="P:spliceosomal complex assembly"/>
    <property type="evidence" value="ECO:0007669"/>
    <property type="project" value="TreeGrafter"/>
</dbReference>
<proteinExistence type="predicted"/>
<dbReference type="EC" id="2.7.11.1" evidence="1"/>
<dbReference type="InterPro" id="IPR017441">
    <property type="entry name" value="Protein_kinase_ATP_BS"/>
</dbReference>
<dbReference type="GO" id="GO:0050684">
    <property type="term" value="P:regulation of mRNA processing"/>
    <property type="evidence" value="ECO:0007669"/>
    <property type="project" value="TreeGrafter"/>
</dbReference>
<dbReference type="PANTHER" id="PTHR47634:SF9">
    <property type="entry name" value="PROTEIN KINASE DOMAIN-CONTAINING PROTEIN-RELATED"/>
    <property type="match status" value="1"/>
</dbReference>
<comment type="caution">
    <text evidence="11">The sequence shown here is derived from an EMBL/GenBank/DDBJ whole genome shotgun (WGS) entry which is preliminary data.</text>
</comment>
<dbReference type="PANTHER" id="PTHR47634">
    <property type="entry name" value="PROTEIN KINASE DOMAIN-CONTAINING PROTEIN-RELATED"/>
    <property type="match status" value="1"/>
</dbReference>
<dbReference type="PROSITE" id="PS00107">
    <property type="entry name" value="PROTEIN_KINASE_ATP"/>
    <property type="match status" value="1"/>
</dbReference>
<dbReference type="Gene3D" id="1.10.510.10">
    <property type="entry name" value="Transferase(Phosphotransferase) domain 1"/>
    <property type="match status" value="1"/>
</dbReference>
<gene>
    <name evidence="11" type="ORF">CNMCM6805_010072</name>
</gene>
<evidence type="ECO:0000256" key="9">
    <source>
        <dbReference type="PROSITE-ProRule" id="PRU10141"/>
    </source>
</evidence>
<evidence type="ECO:0000256" key="5">
    <source>
        <dbReference type="ARBA" id="ARBA00022777"/>
    </source>
</evidence>
<evidence type="ECO:0000256" key="8">
    <source>
        <dbReference type="ARBA" id="ARBA00048679"/>
    </source>
</evidence>
<reference evidence="11" key="1">
    <citation type="journal article" date="2020" name="bioRxiv">
        <title>Genomic and phenotypic heterogeneity of clinical isolates of the human pathogens Aspergillus fumigatus, Aspergillus lentulus and Aspergillus fumigatiaffinis.</title>
        <authorList>
            <person name="dos Santos R.A.C."/>
            <person name="Steenwyk J.L."/>
            <person name="Rivero-Menendez O."/>
            <person name="Mead M.E."/>
            <person name="Silva L.P."/>
            <person name="Bastos R.W."/>
            <person name="Alastruey-Izquierdo A."/>
            <person name="Goldman G.H."/>
            <person name="Rokas A."/>
        </authorList>
    </citation>
    <scope>NUCLEOTIDE SEQUENCE</scope>
    <source>
        <strain evidence="11">CNM-CM6805</strain>
    </source>
</reference>
<evidence type="ECO:0000313" key="11">
    <source>
        <dbReference type="EMBL" id="KAF4232236.1"/>
    </source>
</evidence>
<evidence type="ECO:0000259" key="10">
    <source>
        <dbReference type="PROSITE" id="PS50011"/>
    </source>
</evidence>
<evidence type="ECO:0000256" key="2">
    <source>
        <dbReference type="ARBA" id="ARBA00022527"/>
    </source>
</evidence>